<evidence type="ECO:0000256" key="2">
    <source>
        <dbReference type="ARBA" id="ARBA00023315"/>
    </source>
</evidence>
<feature type="domain" description="N-acetyltransferase" evidence="3">
    <location>
        <begin position="1"/>
        <end position="142"/>
    </location>
</feature>
<reference evidence="4 5" key="1">
    <citation type="submission" date="2018-12" db="EMBL/GenBank/DDBJ databases">
        <authorList>
            <person name="Feng G."/>
            <person name="Zhu H."/>
        </authorList>
    </citation>
    <scope>NUCLEOTIDE SEQUENCE [LARGE SCALE GENOMIC DNA]</scope>
    <source>
        <strain evidence="4 5">9PBR-2</strain>
    </source>
</reference>
<keyword evidence="2" id="KW-0012">Acyltransferase</keyword>
<dbReference type="AlphaFoldDB" id="A0A428JR11"/>
<dbReference type="OrthoDB" id="7356080at2"/>
<evidence type="ECO:0000256" key="1">
    <source>
        <dbReference type="ARBA" id="ARBA00022679"/>
    </source>
</evidence>
<keyword evidence="1 4" id="KW-0808">Transferase</keyword>
<dbReference type="RefSeq" id="WP_125427045.1">
    <property type="nucleotide sequence ID" value="NZ_RWIS01000002.1"/>
</dbReference>
<sequence>MLYRPAHPADIPALTEVRFAVRENVLRNRTLVTEADYRDYLTRRGKGWLAEDAGRVVGFAIADVQAHNIWALFVHPDFDQRGIGKALHHLLLSWYFAHTSHPIWLSTSPGTRAEEFYRRQGWQDTGRTSSGEVRFEMTKEVWKRLTVLGTE</sequence>
<dbReference type="InterPro" id="IPR000182">
    <property type="entry name" value="GNAT_dom"/>
</dbReference>
<comment type="caution">
    <text evidence="4">The sequence shown here is derived from an EMBL/GenBank/DDBJ whole genome shotgun (WGS) entry which is preliminary data.</text>
</comment>
<dbReference type="GO" id="GO:0016747">
    <property type="term" value="F:acyltransferase activity, transferring groups other than amino-acyl groups"/>
    <property type="evidence" value="ECO:0007669"/>
    <property type="project" value="InterPro"/>
</dbReference>
<gene>
    <name evidence="4" type="ORF">EI290_04095</name>
</gene>
<protein>
    <submittedName>
        <fullName evidence="4">GNAT family N-acetyltransferase</fullName>
    </submittedName>
</protein>
<proteinExistence type="predicted"/>
<dbReference type="CDD" id="cd04301">
    <property type="entry name" value="NAT_SF"/>
    <property type="match status" value="1"/>
</dbReference>
<evidence type="ECO:0000313" key="4">
    <source>
        <dbReference type="EMBL" id="RSK36082.1"/>
    </source>
</evidence>
<dbReference type="EMBL" id="RWIS01000002">
    <property type="protein sequence ID" value="RSK36082.1"/>
    <property type="molecule type" value="Genomic_DNA"/>
</dbReference>
<dbReference type="PANTHER" id="PTHR43877">
    <property type="entry name" value="AMINOALKYLPHOSPHONATE N-ACETYLTRANSFERASE-RELATED-RELATED"/>
    <property type="match status" value="1"/>
</dbReference>
<dbReference type="Gene3D" id="3.40.630.30">
    <property type="match status" value="1"/>
</dbReference>
<evidence type="ECO:0000259" key="3">
    <source>
        <dbReference type="PROSITE" id="PS51186"/>
    </source>
</evidence>
<dbReference type="SUPFAM" id="SSF55729">
    <property type="entry name" value="Acyl-CoA N-acyltransferases (Nat)"/>
    <property type="match status" value="1"/>
</dbReference>
<dbReference type="Proteomes" id="UP000280066">
    <property type="component" value="Unassembled WGS sequence"/>
</dbReference>
<accession>A0A428JR11</accession>
<dbReference type="PROSITE" id="PS51186">
    <property type="entry name" value="GNAT"/>
    <property type="match status" value="1"/>
</dbReference>
<dbReference type="InterPro" id="IPR016181">
    <property type="entry name" value="Acyl_CoA_acyltransferase"/>
</dbReference>
<name>A0A428JR11_9BACT</name>
<organism evidence="4 5">
    <name type="scientific">Hymenobacter metallilatus</name>
    <dbReference type="NCBI Taxonomy" id="2493666"/>
    <lineage>
        <taxon>Bacteria</taxon>
        <taxon>Pseudomonadati</taxon>
        <taxon>Bacteroidota</taxon>
        <taxon>Cytophagia</taxon>
        <taxon>Cytophagales</taxon>
        <taxon>Hymenobacteraceae</taxon>
        <taxon>Hymenobacter</taxon>
    </lineage>
</organism>
<keyword evidence="5" id="KW-1185">Reference proteome</keyword>
<dbReference type="Pfam" id="PF00583">
    <property type="entry name" value="Acetyltransf_1"/>
    <property type="match status" value="1"/>
</dbReference>
<dbReference type="InterPro" id="IPR050832">
    <property type="entry name" value="Bact_Acetyltransf"/>
</dbReference>
<evidence type="ECO:0000313" key="5">
    <source>
        <dbReference type="Proteomes" id="UP000280066"/>
    </source>
</evidence>